<sequence>MSRGFDYSKFDKIGDSDESSDDEDWKLTDAERKAKREKKRDELIEQELASHKAIEEKLKRAEKLPPRRSDDEGPTPEAPAAWSDGRRRDEKDPAKLRERVAAVDGVLGQLADDADFQSDLKRPTVQKAINHWTNRARLKGPEAQELFGDASPEAPRLRSVLAKISRLSAACKAAGMPVPIDRVLAGRRVAFDPPAPKKKEAPALDEYGLPPLPPPTPFSWRRFLRQLAVQMSCLLVSLVIVKVWIEPRLLRQLDERMAAERAELDPASEVVYSEEEEWAAEPELL</sequence>
<dbReference type="Proteomes" id="UP000789595">
    <property type="component" value="Unassembled WGS sequence"/>
</dbReference>
<comment type="caution">
    <text evidence="2">The sequence shown here is derived from an EMBL/GenBank/DDBJ whole genome shotgun (WGS) entry which is preliminary data.</text>
</comment>
<evidence type="ECO:0000256" key="1">
    <source>
        <dbReference type="SAM" id="MobiDB-lite"/>
    </source>
</evidence>
<dbReference type="AlphaFoldDB" id="A0A8J2X2A2"/>
<evidence type="ECO:0000313" key="2">
    <source>
        <dbReference type="EMBL" id="CAH0378108.1"/>
    </source>
</evidence>
<gene>
    <name evidence="2" type="ORF">PECAL_5P26260</name>
</gene>
<organism evidence="2 3">
    <name type="scientific">Pelagomonas calceolata</name>
    <dbReference type="NCBI Taxonomy" id="35677"/>
    <lineage>
        <taxon>Eukaryota</taxon>
        <taxon>Sar</taxon>
        <taxon>Stramenopiles</taxon>
        <taxon>Ochrophyta</taxon>
        <taxon>Pelagophyceae</taxon>
        <taxon>Pelagomonadales</taxon>
        <taxon>Pelagomonadaceae</taxon>
        <taxon>Pelagomonas</taxon>
    </lineage>
</organism>
<protein>
    <submittedName>
        <fullName evidence="2">Uncharacterized protein</fullName>
    </submittedName>
</protein>
<keyword evidence="3" id="KW-1185">Reference proteome</keyword>
<proteinExistence type="predicted"/>
<accession>A0A8J2X2A2</accession>
<feature type="compositionally biased region" description="Basic and acidic residues" evidence="1">
    <location>
        <begin position="1"/>
        <end position="15"/>
    </location>
</feature>
<dbReference type="OrthoDB" id="439282at2759"/>
<feature type="compositionally biased region" description="Basic and acidic residues" evidence="1">
    <location>
        <begin position="84"/>
        <end position="97"/>
    </location>
</feature>
<dbReference type="EMBL" id="CAKKNE010000005">
    <property type="protein sequence ID" value="CAH0378108.1"/>
    <property type="molecule type" value="Genomic_DNA"/>
</dbReference>
<name>A0A8J2X2A2_9STRA</name>
<feature type="compositionally biased region" description="Basic and acidic residues" evidence="1">
    <location>
        <begin position="25"/>
        <end position="71"/>
    </location>
</feature>
<feature type="region of interest" description="Disordered" evidence="1">
    <location>
        <begin position="1"/>
        <end position="97"/>
    </location>
</feature>
<reference evidence="2" key="1">
    <citation type="submission" date="2021-11" db="EMBL/GenBank/DDBJ databases">
        <authorList>
            <consortium name="Genoscope - CEA"/>
            <person name="William W."/>
        </authorList>
    </citation>
    <scope>NUCLEOTIDE SEQUENCE</scope>
</reference>
<evidence type="ECO:0000313" key="3">
    <source>
        <dbReference type="Proteomes" id="UP000789595"/>
    </source>
</evidence>